<reference evidence="7" key="1">
    <citation type="submission" date="2018-02" db="EMBL/GenBank/DDBJ databases">
        <title>Rhizophora mucronata_Transcriptome.</title>
        <authorList>
            <person name="Meera S.P."/>
            <person name="Sreeshan A."/>
            <person name="Augustine A."/>
        </authorList>
    </citation>
    <scope>NUCLEOTIDE SEQUENCE</scope>
    <source>
        <tissue evidence="7">Leaf</tissue>
    </source>
</reference>
<evidence type="ECO:0000259" key="6">
    <source>
        <dbReference type="PROSITE" id="PS50011"/>
    </source>
</evidence>
<protein>
    <recommendedName>
        <fullName evidence="6">Protein kinase domain-containing protein</fullName>
    </recommendedName>
</protein>
<evidence type="ECO:0000256" key="5">
    <source>
        <dbReference type="PROSITE-ProRule" id="PRU10141"/>
    </source>
</evidence>
<dbReference type="InterPro" id="IPR052059">
    <property type="entry name" value="CR_Ser/Thr_kinase"/>
</dbReference>
<evidence type="ECO:0000256" key="3">
    <source>
        <dbReference type="ARBA" id="ARBA00022777"/>
    </source>
</evidence>
<evidence type="ECO:0000256" key="1">
    <source>
        <dbReference type="ARBA" id="ARBA00022679"/>
    </source>
</evidence>
<dbReference type="AlphaFoldDB" id="A0A2P2J0P8"/>
<dbReference type="Pfam" id="PF07714">
    <property type="entry name" value="PK_Tyr_Ser-Thr"/>
    <property type="match status" value="1"/>
</dbReference>
<dbReference type="SUPFAM" id="SSF56112">
    <property type="entry name" value="Protein kinase-like (PK-like)"/>
    <property type="match status" value="1"/>
</dbReference>
<dbReference type="InterPro" id="IPR011009">
    <property type="entry name" value="Kinase-like_dom_sf"/>
</dbReference>
<keyword evidence="4 5" id="KW-0067">ATP-binding</keyword>
<dbReference type="PROSITE" id="PS00107">
    <property type="entry name" value="PROTEIN_KINASE_ATP"/>
    <property type="match status" value="1"/>
</dbReference>
<dbReference type="InterPro" id="IPR000719">
    <property type="entry name" value="Prot_kinase_dom"/>
</dbReference>
<proteinExistence type="predicted"/>
<dbReference type="Gene3D" id="3.30.200.20">
    <property type="entry name" value="Phosphorylase Kinase, domain 1"/>
    <property type="match status" value="1"/>
</dbReference>
<dbReference type="InterPro" id="IPR001245">
    <property type="entry name" value="Ser-Thr/Tyr_kinase_cat_dom"/>
</dbReference>
<dbReference type="PROSITE" id="PS50011">
    <property type="entry name" value="PROTEIN_KINASE_DOM"/>
    <property type="match status" value="1"/>
</dbReference>
<organism evidence="7">
    <name type="scientific">Rhizophora mucronata</name>
    <name type="common">Asiatic mangrove</name>
    <dbReference type="NCBI Taxonomy" id="61149"/>
    <lineage>
        <taxon>Eukaryota</taxon>
        <taxon>Viridiplantae</taxon>
        <taxon>Streptophyta</taxon>
        <taxon>Embryophyta</taxon>
        <taxon>Tracheophyta</taxon>
        <taxon>Spermatophyta</taxon>
        <taxon>Magnoliopsida</taxon>
        <taxon>eudicotyledons</taxon>
        <taxon>Gunneridae</taxon>
        <taxon>Pentapetalae</taxon>
        <taxon>rosids</taxon>
        <taxon>fabids</taxon>
        <taxon>Malpighiales</taxon>
        <taxon>Rhizophoraceae</taxon>
        <taxon>Rhizophora</taxon>
    </lineage>
</organism>
<name>A0A2P2J0P8_RHIMU</name>
<evidence type="ECO:0000256" key="2">
    <source>
        <dbReference type="ARBA" id="ARBA00022741"/>
    </source>
</evidence>
<feature type="binding site" evidence="5">
    <location>
        <position position="76"/>
    </location>
    <ligand>
        <name>ATP</name>
        <dbReference type="ChEBI" id="CHEBI:30616"/>
    </ligand>
</feature>
<keyword evidence="2 5" id="KW-0547">Nucleotide-binding</keyword>
<dbReference type="FunFam" id="3.30.200.20:FF:000225">
    <property type="entry name" value="cold-responsive protein kinase 1"/>
    <property type="match status" value="1"/>
</dbReference>
<keyword evidence="3" id="KW-0418">Kinase</keyword>
<dbReference type="InterPro" id="IPR017441">
    <property type="entry name" value="Protein_kinase_ATP_BS"/>
</dbReference>
<evidence type="ECO:0000256" key="4">
    <source>
        <dbReference type="ARBA" id="ARBA00022840"/>
    </source>
</evidence>
<dbReference type="PANTHER" id="PTHR47973">
    <property type="entry name" value="CYSTEINE-RICH RECEPTOR-LIKE PROTEIN KINASE 3"/>
    <property type="match status" value="1"/>
</dbReference>
<dbReference type="GO" id="GO:0004672">
    <property type="term" value="F:protein kinase activity"/>
    <property type="evidence" value="ECO:0007669"/>
    <property type="project" value="InterPro"/>
</dbReference>
<keyword evidence="1" id="KW-0808">Transferase</keyword>
<accession>A0A2P2J0P8</accession>
<dbReference type="GO" id="GO:0005524">
    <property type="term" value="F:ATP binding"/>
    <property type="evidence" value="ECO:0007669"/>
    <property type="project" value="UniProtKB-UniRule"/>
</dbReference>
<evidence type="ECO:0000313" key="7">
    <source>
        <dbReference type="EMBL" id="MBW87027.1"/>
    </source>
</evidence>
<dbReference type="EMBL" id="GGEC01006544">
    <property type="protein sequence ID" value="MBW87027.1"/>
    <property type="molecule type" value="Transcribed_RNA"/>
</dbReference>
<sequence length="152" mass="17168">MRCSCFKATAGVDRNRGDARNRHEIDWNCLRDVNHISYNELKSATNNFHSQNKIGRGGFGIVYKGTLKSGLQVAVKTLAAHSGQGVREFLNEINSISKVRHTNLVELIGCCVDGSNRILVYEYLENNSLDSALLGKFNRIFLNLHIYWNSCY</sequence>
<feature type="domain" description="Protein kinase" evidence="6">
    <location>
        <begin position="48"/>
        <end position="152"/>
    </location>
</feature>